<reference evidence="2" key="1">
    <citation type="submission" date="2011-12" db="EMBL/GenBank/DDBJ databases">
        <title>The complete genome of chromosome of Sulfobacillus acidophilus DSM 10332.</title>
        <authorList>
            <person name="Lucas S."/>
            <person name="Han J."/>
            <person name="Lapidus A."/>
            <person name="Bruce D."/>
            <person name="Goodwin L."/>
            <person name="Pitluck S."/>
            <person name="Peters L."/>
            <person name="Kyrpides N."/>
            <person name="Mavromatis K."/>
            <person name="Ivanova N."/>
            <person name="Mikhailova N."/>
            <person name="Chertkov O."/>
            <person name="Saunders E."/>
            <person name="Detter J.C."/>
            <person name="Tapia R."/>
            <person name="Han C."/>
            <person name="Land M."/>
            <person name="Hauser L."/>
            <person name="Markowitz V."/>
            <person name="Cheng J.-F."/>
            <person name="Hugenholtz P."/>
            <person name="Woyke T."/>
            <person name="Wu D."/>
            <person name="Pukall R."/>
            <person name="Gehrich-Schroeter G."/>
            <person name="Schneider S."/>
            <person name="Klenk H.-P."/>
            <person name="Eisen J.A."/>
        </authorList>
    </citation>
    <scope>NUCLEOTIDE SEQUENCE [LARGE SCALE GENOMIC DNA]</scope>
    <source>
        <strain evidence="2">ATCC 700253 / DSM 10332 / NAL</strain>
    </source>
</reference>
<protein>
    <submittedName>
        <fullName evidence="1">Uncharacterized protein</fullName>
    </submittedName>
</protein>
<proteinExistence type="predicted"/>
<dbReference type="Proteomes" id="UP000005439">
    <property type="component" value="Chromosome"/>
</dbReference>
<evidence type="ECO:0000313" key="1">
    <source>
        <dbReference type="EMBL" id="AEW05568.1"/>
    </source>
</evidence>
<organism evidence="1 2">
    <name type="scientific">Sulfobacillus acidophilus (strain ATCC 700253 / DSM 10332 / NAL)</name>
    <dbReference type="NCBI Taxonomy" id="679936"/>
    <lineage>
        <taxon>Bacteria</taxon>
        <taxon>Bacillati</taxon>
        <taxon>Bacillota</taxon>
        <taxon>Clostridia</taxon>
        <taxon>Eubacteriales</taxon>
        <taxon>Clostridiales Family XVII. Incertae Sedis</taxon>
        <taxon>Sulfobacillus</taxon>
    </lineage>
</organism>
<gene>
    <name evidence="1" type="ordered locus">Sulac_2082</name>
</gene>
<dbReference type="PATRIC" id="fig|679936.5.peg.2146"/>
<dbReference type="AlphaFoldDB" id="G8TSV3"/>
<dbReference type="KEGG" id="sap:Sulac_2082"/>
<sequence length="475" mass="49324">MLRNIRRAVIGGSGALALLSGGLFLANGSPVAQASTRPVSQIVAANDLTPKSGWHHSAVVEKAAAQYLGISVATLHQEQAKGMSLAAITTELAKTHPNLTVSGLESAIQAALTQAIQKAQANGKITATEAQDRLQKLPARVQSLVNRRPHRGHFGLLRPFMQTVDQAAAKYLGVSVGTIHQDRQQGQSLAALTETLAAKNPQLTVDGLKSAIQNALNQAIQKAVADGRLTATEADRLTQHLPDVVNMVVTMTPKPGMGPALRGAMKSVDHAVMSYLGISAGVLRQDRAAGMSLAAVAQSVAKTNPEVSVAGLETAITQALTQQIGAAEQRHLLTASEAQHLRQGLSGWVQHLVTMTPPTGGPSIHPLGWGGGMMGTLQSAAASYLGLPASTLQSDLAAGESLATITANQAKTNSSLSLTGLENALTTAMTQKIQQAVSANQMTSSQASLLESHVSQMVSHWVTQSPTGASPMMGT</sequence>
<reference evidence="1 2" key="2">
    <citation type="journal article" date="2012" name="Stand. Genomic Sci.">
        <title>Complete genome sequence of the moderately thermophilic mineral-sulfide-oxidizing firmicute Sulfobacillus acidophilus type strain (NAL(T)).</title>
        <authorList>
            <person name="Anderson I."/>
            <person name="Chertkov O."/>
            <person name="Chen A."/>
            <person name="Saunders E."/>
            <person name="Lapidus A."/>
            <person name="Nolan M."/>
            <person name="Lucas S."/>
            <person name="Hammon N."/>
            <person name="Deshpande S."/>
            <person name="Cheng J.F."/>
            <person name="Han C."/>
            <person name="Tapia R."/>
            <person name="Goodwin L.A."/>
            <person name="Pitluck S."/>
            <person name="Liolios K."/>
            <person name="Pagani I."/>
            <person name="Ivanova N."/>
            <person name="Mikhailova N."/>
            <person name="Pati A."/>
            <person name="Palaniappan K."/>
            <person name="Land M."/>
            <person name="Pan C."/>
            <person name="Rohde M."/>
            <person name="Pukall R."/>
            <person name="Goker M."/>
            <person name="Detter J.C."/>
            <person name="Woyke T."/>
            <person name="Bristow J."/>
            <person name="Eisen J.A."/>
            <person name="Markowitz V."/>
            <person name="Hugenholtz P."/>
            <person name="Kyrpides N.C."/>
            <person name="Klenk H.P."/>
            <person name="Mavromatis K."/>
        </authorList>
    </citation>
    <scope>NUCLEOTIDE SEQUENCE [LARGE SCALE GENOMIC DNA]</scope>
    <source>
        <strain evidence="2">ATCC 700253 / DSM 10332 / NAL</strain>
    </source>
</reference>
<dbReference type="PROSITE" id="PS51318">
    <property type="entry name" value="TAT"/>
    <property type="match status" value="1"/>
</dbReference>
<name>G8TSV3_SULAD</name>
<evidence type="ECO:0000313" key="2">
    <source>
        <dbReference type="Proteomes" id="UP000005439"/>
    </source>
</evidence>
<dbReference type="STRING" id="679936.Sulac_2082"/>
<dbReference type="HOGENOM" id="CLU_574813_0_0_9"/>
<dbReference type="InterPro" id="IPR006311">
    <property type="entry name" value="TAT_signal"/>
</dbReference>
<dbReference type="EMBL" id="CP003179">
    <property type="protein sequence ID" value="AEW05568.1"/>
    <property type="molecule type" value="Genomic_DNA"/>
</dbReference>
<accession>G8TSV3</accession>
<keyword evidence="2" id="KW-1185">Reference proteome</keyword>